<feature type="transmembrane region" description="Helical" evidence="1">
    <location>
        <begin position="47"/>
        <end position="68"/>
    </location>
</feature>
<evidence type="ECO:0000313" key="3">
    <source>
        <dbReference type="EMBL" id="BBL72476.1"/>
    </source>
</evidence>
<accession>A0A8D5AJJ5</accession>
<proteinExistence type="predicted"/>
<dbReference type="RefSeq" id="WP_221047577.1">
    <property type="nucleotide sequence ID" value="NZ_AP019782.1"/>
</dbReference>
<dbReference type="Pfam" id="PF13519">
    <property type="entry name" value="VWA_2"/>
    <property type="match status" value="1"/>
</dbReference>
<dbReference type="EMBL" id="AP019782">
    <property type="protein sequence ID" value="BBL72476.1"/>
    <property type="molecule type" value="Genomic_DNA"/>
</dbReference>
<dbReference type="KEGG" id="moz:MoryE10_30820"/>
<dbReference type="PROSITE" id="PS50234">
    <property type="entry name" value="VWFA"/>
    <property type="match status" value="1"/>
</dbReference>
<sequence length="326" mass="35795">MNLAVDHAAVLWGLPLALLPLWRSPFAVTDYSWNVLLPADAASRWIDWAVRLAGVLAMAALLLGMAGLHRREYSVERLGRGAHVVLLLDRSRSMDDSFAGRTPSGKDESKSAAAERLLSQFVSQRKNDLIGVAAFSTSPLFVLPLTDNRDAVLAAVRALKLPALAQTHVGKGLAMALSYFQGKDLTGSRVVVLVSDGAAALDADGQAKLRRWFLENQVRLYWVFLRTAGTPGLFEPPETPADDNPQVRPEYFLNQFFASLGTPYRAYEAENPGAMERAMADIGQLENLPVRYREKVPRQDFAGACYLAAAVALAALLGAKRWEYRR</sequence>
<keyword evidence="1" id="KW-1133">Transmembrane helix</keyword>
<gene>
    <name evidence="3" type="ORF">MoryE10_30820</name>
</gene>
<keyword evidence="4" id="KW-1185">Reference proteome</keyword>
<reference evidence="3" key="1">
    <citation type="submission" date="2019-06" db="EMBL/GenBank/DDBJ databases">
        <title>Complete genome sequence of Methylogaea oryzae strain JCM16910.</title>
        <authorList>
            <person name="Asakawa S."/>
        </authorList>
    </citation>
    <scope>NUCLEOTIDE SEQUENCE</scope>
    <source>
        <strain evidence="3">E10</strain>
    </source>
</reference>
<evidence type="ECO:0000313" key="4">
    <source>
        <dbReference type="Proteomes" id="UP000824988"/>
    </source>
</evidence>
<dbReference type="SMART" id="SM00327">
    <property type="entry name" value="VWA"/>
    <property type="match status" value="1"/>
</dbReference>
<dbReference type="CDD" id="cd00198">
    <property type="entry name" value="vWFA"/>
    <property type="match status" value="1"/>
</dbReference>
<dbReference type="Proteomes" id="UP000824988">
    <property type="component" value="Chromosome"/>
</dbReference>
<keyword evidence="1" id="KW-0812">Transmembrane</keyword>
<evidence type="ECO:0000259" key="2">
    <source>
        <dbReference type="PROSITE" id="PS50234"/>
    </source>
</evidence>
<name>A0A8D5AJJ5_9GAMM</name>
<feature type="transmembrane region" description="Helical" evidence="1">
    <location>
        <begin position="301"/>
        <end position="319"/>
    </location>
</feature>
<evidence type="ECO:0000256" key="1">
    <source>
        <dbReference type="SAM" id="Phobius"/>
    </source>
</evidence>
<keyword evidence="1" id="KW-0472">Membrane</keyword>
<dbReference type="InterPro" id="IPR002035">
    <property type="entry name" value="VWF_A"/>
</dbReference>
<organism evidence="3 4">
    <name type="scientific">Methylogaea oryzae</name>
    <dbReference type="NCBI Taxonomy" id="1295382"/>
    <lineage>
        <taxon>Bacteria</taxon>
        <taxon>Pseudomonadati</taxon>
        <taxon>Pseudomonadota</taxon>
        <taxon>Gammaproteobacteria</taxon>
        <taxon>Methylococcales</taxon>
        <taxon>Methylococcaceae</taxon>
        <taxon>Methylogaea</taxon>
    </lineage>
</organism>
<protein>
    <recommendedName>
        <fullName evidence="2">VWFA domain-containing protein</fullName>
    </recommendedName>
</protein>
<dbReference type="AlphaFoldDB" id="A0A8D5AJJ5"/>
<feature type="domain" description="VWFA" evidence="2">
    <location>
        <begin position="83"/>
        <end position="223"/>
    </location>
</feature>